<proteinExistence type="predicted"/>
<reference evidence="1 2" key="1">
    <citation type="submission" date="2016-10" db="EMBL/GenBank/DDBJ databases">
        <authorList>
            <person name="de Groot N.N."/>
        </authorList>
    </citation>
    <scope>NUCLEOTIDE SEQUENCE [LARGE SCALE GENOMIC DNA]</scope>
    <source>
        <strain evidence="1 2">DSM 11363</strain>
    </source>
</reference>
<dbReference type="EMBL" id="FOHW01000002">
    <property type="protein sequence ID" value="SES77261.1"/>
    <property type="molecule type" value="Genomic_DNA"/>
</dbReference>
<dbReference type="AlphaFoldDB" id="A0A1H9Z8S0"/>
<dbReference type="Proteomes" id="UP000182332">
    <property type="component" value="Unassembled WGS sequence"/>
</dbReference>
<sequence length="104" mass="12170">MDILALKQTALELRKQLERYKEKEPAALALYEHMECLISAAERGEINAQVEPRDIPGHRIMDESNLRKYRDLSEAYSNFYVELIEGRGSDTLKMIEEIMKKVRK</sequence>
<name>A0A1H9Z8S0_9PSED</name>
<accession>A0A1H9Z8S0</accession>
<gene>
    <name evidence="1" type="ORF">SAMN05216197_10298</name>
</gene>
<protein>
    <submittedName>
        <fullName evidence="1">Uncharacterized protein</fullName>
    </submittedName>
</protein>
<dbReference type="OrthoDB" id="6891062at2"/>
<dbReference type="RefSeq" id="WP_074884134.1">
    <property type="nucleotide sequence ID" value="NZ_FOHW01000002.1"/>
</dbReference>
<evidence type="ECO:0000313" key="1">
    <source>
        <dbReference type="EMBL" id="SES77261.1"/>
    </source>
</evidence>
<evidence type="ECO:0000313" key="2">
    <source>
        <dbReference type="Proteomes" id="UP000182332"/>
    </source>
</evidence>
<organism evidence="1 2">
    <name type="scientific">Pseudomonas graminis</name>
    <dbReference type="NCBI Taxonomy" id="158627"/>
    <lineage>
        <taxon>Bacteria</taxon>
        <taxon>Pseudomonadati</taxon>
        <taxon>Pseudomonadota</taxon>
        <taxon>Gammaproteobacteria</taxon>
        <taxon>Pseudomonadales</taxon>
        <taxon>Pseudomonadaceae</taxon>
        <taxon>Pseudomonas</taxon>
    </lineage>
</organism>